<feature type="compositionally biased region" description="Low complexity" evidence="1">
    <location>
        <begin position="402"/>
        <end position="413"/>
    </location>
</feature>
<evidence type="ECO:0000256" key="1">
    <source>
        <dbReference type="SAM" id="MobiDB-lite"/>
    </source>
</evidence>
<evidence type="ECO:0000313" key="2">
    <source>
        <dbReference type="EMBL" id="KAK4105908.1"/>
    </source>
</evidence>
<reference evidence="2" key="1">
    <citation type="journal article" date="2023" name="Mol. Phylogenet. Evol.">
        <title>Genome-scale phylogeny and comparative genomics of the fungal order Sordariales.</title>
        <authorList>
            <person name="Hensen N."/>
            <person name="Bonometti L."/>
            <person name="Westerberg I."/>
            <person name="Brannstrom I.O."/>
            <person name="Guillou S."/>
            <person name="Cros-Aarteil S."/>
            <person name="Calhoun S."/>
            <person name="Haridas S."/>
            <person name="Kuo A."/>
            <person name="Mondo S."/>
            <person name="Pangilinan J."/>
            <person name="Riley R."/>
            <person name="LaButti K."/>
            <person name="Andreopoulos B."/>
            <person name="Lipzen A."/>
            <person name="Chen C."/>
            <person name="Yan M."/>
            <person name="Daum C."/>
            <person name="Ng V."/>
            <person name="Clum A."/>
            <person name="Steindorff A."/>
            <person name="Ohm R.A."/>
            <person name="Martin F."/>
            <person name="Silar P."/>
            <person name="Natvig D.O."/>
            <person name="Lalanne C."/>
            <person name="Gautier V."/>
            <person name="Ament-Velasquez S.L."/>
            <person name="Kruys A."/>
            <person name="Hutchinson M.I."/>
            <person name="Powell A.J."/>
            <person name="Barry K."/>
            <person name="Miller A.N."/>
            <person name="Grigoriev I.V."/>
            <person name="Debuchy R."/>
            <person name="Gladieux P."/>
            <person name="Hiltunen Thoren M."/>
            <person name="Johannesson H."/>
        </authorList>
    </citation>
    <scope>NUCLEOTIDE SEQUENCE</scope>
    <source>
        <strain evidence="2">CBS 757.83</strain>
    </source>
</reference>
<dbReference type="EMBL" id="MU863625">
    <property type="protein sequence ID" value="KAK4105908.1"/>
    <property type="molecule type" value="Genomic_DNA"/>
</dbReference>
<feature type="compositionally biased region" description="Pro residues" evidence="1">
    <location>
        <begin position="567"/>
        <end position="580"/>
    </location>
</feature>
<feature type="region of interest" description="Disordered" evidence="1">
    <location>
        <begin position="93"/>
        <end position="113"/>
    </location>
</feature>
<feature type="region of interest" description="Disordered" evidence="1">
    <location>
        <begin position="499"/>
        <end position="580"/>
    </location>
</feature>
<gene>
    <name evidence="2" type="ORF">N658DRAFT_521015</name>
</gene>
<reference evidence="2" key="2">
    <citation type="submission" date="2023-05" db="EMBL/GenBank/DDBJ databases">
        <authorList>
            <consortium name="Lawrence Berkeley National Laboratory"/>
            <person name="Steindorff A."/>
            <person name="Hensen N."/>
            <person name="Bonometti L."/>
            <person name="Westerberg I."/>
            <person name="Brannstrom I.O."/>
            <person name="Guillou S."/>
            <person name="Cros-Aarteil S."/>
            <person name="Calhoun S."/>
            <person name="Haridas S."/>
            <person name="Kuo A."/>
            <person name="Mondo S."/>
            <person name="Pangilinan J."/>
            <person name="Riley R."/>
            <person name="Labutti K."/>
            <person name="Andreopoulos B."/>
            <person name="Lipzen A."/>
            <person name="Chen C."/>
            <person name="Yanf M."/>
            <person name="Daum C."/>
            <person name="Ng V."/>
            <person name="Clum A."/>
            <person name="Ohm R."/>
            <person name="Martin F."/>
            <person name="Silar P."/>
            <person name="Natvig D."/>
            <person name="Lalanne C."/>
            <person name="Gautier V."/>
            <person name="Ament-Velasquez S.L."/>
            <person name="Kruys A."/>
            <person name="Hutchinson M.I."/>
            <person name="Powell A.J."/>
            <person name="Barry K."/>
            <person name="Miller A.N."/>
            <person name="Grigoriev I.V."/>
            <person name="Debuchy R."/>
            <person name="Gladieux P."/>
            <person name="Thoren M.H."/>
            <person name="Johannesson H."/>
        </authorList>
    </citation>
    <scope>NUCLEOTIDE SEQUENCE</scope>
    <source>
        <strain evidence="2">CBS 757.83</strain>
    </source>
</reference>
<feature type="region of interest" description="Disordered" evidence="1">
    <location>
        <begin position="453"/>
        <end position="472"/>
    </location>
</feature>
<organism evidence="2 3">
    <name type="scientific">Parathielavia hyrcaniae</name>
    <dbReference type="NCBI Taxonomy" id="113614"/>
    <lineage>
        <taxon>Eukaryota</taxon>
        <taxon>Fungi</taxon>
        <taxon>Dikarya</taxon>
        <taxon>Ascomycota</taxon>
        <taxon>Pezizomycotina</taxon>
        <taxon>Sordariomycetes</taxon>
        <taxon>Sordariomycetidae</taxon>
        <taxon>Sordariales</taxon>
        <taxon>Chaetomiaceae</taxon>
        <taxon>Parathielavia</taxon>
    </lineage>
</organism>
<feature type="compositionally biased region" description="Polar residues" evidence="1">
    <location>
        <begin position="129"/>
        <end position="144"/>
    </location>
</feature>
<evidence type="ECO:0000313" key="3">
    <source>
        <dbReference type="Proteomes" id="UP001305647"/>
    </source>
</evidence>
<comment type="caution">
    <text evidence="2">The sequence shown here is derived from an EMBL/GenBank/DDBJ whole genome shotgun (WGS) entry which is preliminary data.</text>
</comment>
<dbReference type="AlphaFoldDB" id="A0AAN6Q931"/>
<sequence>MCYREYIAYQCGHRSMGVMRPCPLTTAGHNFPVCALRPDKPHYAETMCAACERQLHSRWVLIREWEHRWLHERGACGCEVIFPGLLHTPRVIGDTSATNSSPVADGNANALPERPRAIPTSAALERSNKVQQQEAPGNVQQAATSGDDDGQNVPPLFTEEVTPSGEHHVAVRLPGLYAAEWQADHRALHDAGKCPCPISFDSHAPRVPDDELAPPDREKLRRWRELEAEEDHKKGQGTTGEIDGDVDETQRRVAEIKDMFGEFDVETEESRANLPRLEQNQVVPLPQPTVPYSPAAGPPGYPYPYPVAPFNQPPPPNTGYTYPEYAQHHPHHQLHYFNPAYPTYATAATYTDTIPYGAYPWAPEPQRTPGMSWMSQGPGPFRTSGYIYHSPPTTTHEWHDPGSSSSSGAHAHAQVPVDRQLPAPPSDQVEPVAHSEFGDNNHRDQGRQVEAVHPHNTAESQQEPLSLCGLPIGAGPEGTSHVPSWQDCPLRRHASAGNLLFSDGRDGGGDGAAPPSELEGTEGVAVRQGRVGGYDKQEEENASAGGQVDGDHDHGEQNAWADAELDMPPPLPPRPHSAAT</sequence>
<accession>A0AAN6Q931</accession>
<protein>
    <submittedName>
        <fullName evidence="2">Uncharacterized protein</fullName>
    </submittedName>
</protein>
<keyword evidence="3" id="KW-1185">Reference proteome</keyword>
<name>A0AAN6Q931_9PEZI</name>
<proteinExistence type="predicted"/>
<dbReference type="Proteomes" id="UP001305647">
    <property type="component" value="Unassembled WGS sequence"/>
</dbReference>
<feature type="region of interest" description="Disordered" evidence="1">
    <location>
        <begin position="125"/>
        <end position="151"/>
    </location>
</feature>
<feature type="region of interest" description="Disordered" evidence="1">
    <location>
        <begin position="392"/>
        <end position="443"/>
    </location>
</feature>